<feature type="domain" description="Pirin N-terminal" evidence="3">
    <location>
        <begin position="20"/>
        <end position="132"/>
    </location>
</feature>
<evidence type="ECO:0000256" key="2">
    <source>
        <dbReference type="RuleBase" id="RU003457"/>
    </source>
</evidence>
<evidence type="ECO:0000259" key="4">
    <source>
        <dbReference type="Pfam" id="PF05726"/>
    </source>
</evidence>
<dbReference type="InterPro" id="IPR014710">
    <property type="entry name" value="RmlC-like_jellyroll"/>
</dbReference>
<feature type="domain" description="Pirin C-terminal" evidence="4">
    <location>
        <begin position="186"/>
        <end position="283"/>
    </location>
</feature>
<dbReference type="RefSeq" id="WP_010980488.1">
    <property type="nucleotide sequence ID" value="NZ_BAABQO010000010.1"/>
</dbReference>
<dbReference type="Pfam" id="PF02678">
    <property type="entry name" value="Pirin"/>
    <property type="match status" value="1"/>
</dbReference>
<dbReference type="PANTHER" id="PTHR13903">
    <property type="entry name" value="PIRIN-RELATED"/>
    <property type="match status" value="1"/>
</dbReference>
<sequence>MIRGIYGILEGKRTVDGAGVKLYRVFGGPTTVQLTDPFLLLDFFGSANPEDYIVGFPWHPHRGIETVTLLYEGKVEHEDSEGNKGVIYPGQVQWMTAGSGIFHQEMPKPLEGVEIAKYNQNPLSVKGLQLWINLPSYKKMTEPTYRNIKSLPKERFDFGEVSILVGEYKGIEGPIRVKSDVDPLYLDVNLDGEFHLNVKNGYTVLAFVVDGKAKFSPNVPEIDKGNLVIFNREGDEIVVKGKARFIILSGKPLEEPVAWYGPIVMNTEDQILEALADLRRGTFVRHKQVNIEDY</sequence>
<dbReference type="AlphaFoldDB" id="A0A832T2D6"/>
<evidence type="ECO:0000259" key="3">
    <source>
        <dbReference type="Pfam" id="PF02678"/>
    </source>
</evidence>
<accession>A0A832T2D6</accession>
<evidence type="ECO:0000313" key="6">
    <source>
        <dbReference type="Proteomes" id="UP000646844"/>
    </source>
</evidence>
<protein>
    <submittedName>
        <fullName evidence="5">Pirin family protein</fullName>
    </submittedName>
</protein>
<dbReference type="PIRSF" id="PIRSF006232">
    <property type="entry name" value="Pirin"/>
    <property type="match status" value="1"/>
</dbReference>
<evidence type="ECO:0000313" key="5">
    <source>
        <dbReference type="EMBL" id="HII74052.1"/>
    </source>
</evidence>
<reference evidence="5" key="1">
    <citation type="journal article" date="2020" name="bioRxiv">
        <title>A rank-normalized archaeal taxonomy based on genome phylogeny resolves widespread incomplete and uneven classifications.</title>
        <authorList>
            <person name="Rinke C."/>
            <person name="Chuvochina M."/>
            <person name="Mussig A.J."/>
            <person name="Chaumeil P.-A."/>
            <person name="Waite D.W."/>
            <person name="Whitman W.B."/>
            <person name="Parks D.H."/>
            <person name="Hugenholtz P."/>
        </authorList>
    </citation>
    <scope>NUCLEOTIDE SEQUENCE</scope>
    <source>
        <strain evidence="5">UBA8838</strain>
    </source>
</reference>
<proteinExistence type="inferred from homology"/>
<dbReference type="CDD" id="cd02247">
    <property type="entry name" value="cupin_pirin_C"/>
    <property type="match status" value="1"/>
</dbReference>
<dbReference type="InterPro" id="IPR011051">
    <property type="entry name" value="RmlC_Cupin_sf"/>
</dbReference>
<dbReference type="PANTHER" id="PTHR13903:SF8">
    <property type="entry name" value="PIRIN"/>
    <property type="match status" value="1"/>
</dbReference>
<dbReference type="InterPro" id="IPR012093">
    <property type="entry name" value="Pirin"/>
</dbReference>
<dbReference type="Pfam" id="PF05726">
    <property type="entry name" value="Pirin_C"/>
    <property type="match status" value="1"/>
</dbReference>
<dbReference type="SUPFAM" id="SSF51182">
    <property type="entry name" value="RmlC-like cupins"/>
    <property type="match status" value="1"/>
</dbReference>
<dbReference type="EMBL" id="DUJO01000026">
    <property type="protein sequence ID" value="HII74052.1"/>
    <property type="molecule type" value="Genomic_DNA"/>
</dbReference>
<gene>
    <name evidence="5" type="ORF">HA332_06680</name>
</gene>
<comment type="similarity">
    <text evidence="1 2">Belongs to the pirin family.</text>
</comment>
<dbReference type="OMA" id="TPWHPHR"/>
<dbReference type="InterPro" id="IPR008778">
    <property type="entry name" value="Pirin_C_dom"/>
</dbReference>
<dbReference type="Proteomes" id="UP000646844">
    <property type="component" value="Unassembled WGS sequence"/>
</dbReference>
<dbReference type="InterPro" id="IPR003829">
    <property type="entry name" value="Pirin_N_dom"/>
</dbReference>
<dbReference type="Gene3D" id="2.60.120.10">
    <property type="entry name" value="Jelly Rolls"/>
    <property type="match status" value="2"/>
</dbReference>
<comment type="caution">
    <text evidence="5">The sequence shown here is derived from an EMBL/GenBank/DDBJ whole genome shotgun (WGS) entry which is preliminary data.</text>
</comment>
<name>A0A832T2D6_9CREN</name>
<evidence type="ECO:0000256" key="1">
    <source>
        <dbReference type="ARBA" id="ARBA00008416"/>
    </source>
</evidence>
<dbReference type="GeneID" id="1460486"/>
<organism evidence="5 6">
    <name type="scientific">Sulfurisphaera tokodaii</name>
    <dbReference type="NCBI Taxonomy" id="111955"/>
    <lineage>
        <taxon>Archaea</taxon>
        <taxon>Thermoproteota</taxon>
        <taxon>Thermoprotei</taxon>
        <taxon>Sulfolobales</taxon>
        <taxon>Sulfolobaceae</taxon>
        <taxon>Sulfurisphaera</taxon>
    </lineage>
</organism>
<dbReference type="CDD" id="cd02909">
    <property type="entry name" value="cupin_pirin_N"/>
    <property type="match status" value="1"/>
</dbReference>